<protein>
    <submittedName>
        <fullName evidence="1">Uncharacterized protein</fullName>
    </submittedName>
</protein>
<evidence type="ECO:0000313" key="2">
    <source>
        <dbReference type="Proteomes" id="UP001229421"/>
    </source>
</evidence>
<organism evidence="1 2">
    <name type="scientific">Tagetes erecta</name>
    <name type="common">African marigold</name>
    <dbReference type="NCBI Taxonomy" id="13708"/>
    <lineage>
        <taxon>Eukaryota</taxon>
        <taxon>Viridiplantae</taxon>
        <taxon>Streptophyta</taxon>
        <taxon>Embryophyta</taxon>
        <taxon>Tracheophyta</taxon>
        <taxon>Spermatophyta</taxon>
        <taxon>Magnoliopsida</taxon>
        <taxon>eudicotyledons</taxon>
        <taxon>Gunneridae</taxon>
        <taxon>Pentapetalae</taxon>
        <taxon>asterids</taxon>
        <taxon>campanulids</taxon>
        <taxon>Asterales</taxon>
        <taxon>Asteraceae</taxon>
        <taxon>Asteroideae</taxon>
        <taxon>Heliantheae alliance</taxon>
        <taxon>Tageteae</taxon>
        <taxon>Tagetes</taxon>
    </lineage>
</organism>
<name>A0AAD8NYX6_TARER</name>
<gene>
    <name evidence="1" type="ORF">QVD17_14686</name>
</gene>
<evidence type="ECO:0000313" key="1">
    <source>
        <dbReference type="EMBL" id="KAK1426019.1"/>
    </source>
</evidence>
<keyword evidence="2" id="KW-1185">Reference proteome</keyword>
<dbReference type="AlphaFoldDB" id="A0AAD8NYX6"/>
<comment type="caution">
    <text evidence="1">The sequence shown here is derived from an EMBL/GenBank/DDBJ whole genome shotgun (WGS) entry which is preliminary data.</text>
</comment>
<accession>A0AAD8NYX6</accession>
<dbReference type="Proteomes" id="UP001229421">
    <property type="component" value="Unassembled WGS sequence"/>
</dbReference>
<proteinExistence type="predicted"/>
<dbReference type="EMBL" id="JAUHHV010000004">
    <property type="protein sequence ID" value="KAK1426019.1"/>
    <property type="molecule type" value="Genomic_DNA"/>
</dbReference>
<sequence length="145" mass="16386">MAIHDLVHDTKPMQYGKYLEEGYAQNEVDDHIIGAFLDCLEEIDVKGKELLKKIVSKDGHVEISLGKLAREAIGDSRGKDFVGKIVTKVSSKMKLGQRVDDHDEDFVVSKRDLSIDDELMSHKLERFKVKTVNIGGVVVKEDQKY</sequence>
<reference evidence="1" key="1">
    <citation type="journal article" date="2023" name="bioRxiv">
        <title>Improved chromosome-level genome assembly for marigold (Tagetes erecta).</title>
        <authorList>
            <person name="Jiang F."/>
            <person name="Yuan L."/>
            <person name="Wang S."/>
            <person name="Wang H."/>
            <person name="Xu D."/>
            <person name="Wang A."/>
            <person name="Fan W."/>
        </authorList>
    </citation>
    <scope>NUCLEOTIDE SEQUENCE</scope>
    <source>
        <strain evidence="1">WSJ</strain>
        <tissue evidence="1">Leaf</tissue>
    </source>
</reference>